<dbReference type="GO" id="GO:0032993">
    <property type="term" value="C:protein-DNA complex"/>
    <property type="evidence" value="ECO:0007669"/>
    <property type="project" value="TreeGrafter"/>
</dbReference>
<keyword evidence="4" id="KW-0234">DNA repair</keyword>
<dbReference type="AlphaFoldDB" id="A0A0S3EU62"/>
<dbReference type="GO" id="GO:0005737">
    <property type="term" value="C:cytoplasm"/>
    <property type="evidence" value="ECO:0007669"/>
    <property type="project" value="TreeGrafter"/>
</dbReference>
<dbReference type="InterPro" id="IPR003265">
    <property type="entry name" value="HhH-GPD_domain"/>
</dbReference>
<dbReference type="PANTHER" id="PTHR43003:SF5">
    <property type="entry name" value="DNA-3-METHYLADENINE GLYCOSYLASE"/>
    <property type="match status" value="1"/>
</dbReference>
<dbReference type="Gene3D" id="1.10.340.30">
    <property type="entry name" value="Hypothetical protein, domain 2"/>
    <property type="match status" value="1"/>
</dbReference>
<keyword evidence="7" id="KW-1185">Reference proteome</keyword>
<dbReference type="InterPro" id="IPR011257">
    <property type="entry name" value="DNA_glycosylase"/>
</dbReference>
<evidence type="ECO:0000256" key="2">
    <source>
        <dbReference type="ARBA" id="ARBA00012000"/>
    </source>
</evidence>
<feature type="domain" description="HhH-GPD" evidence="5">
    <location>
        <begin position="49"/>
        <end position="204"/>
    </location>
</feature>
<name>A0A0S3EU62_9SPHN</name>
<dbReference type="Gene3D" id="1.10.1670.40">
    <property type="match status" value="1"/>
</dbReference>
<accession>A0A0S3EU62</accession>
<evidence type="ECO:0000256" key="1">
    <source>
        <dbReference type="ARBA" id="ARBA00000086"/>
    </source>
</evidence>
<dbReference type="EMBL" id="CP013264">
    <property type="protein sequence ID" value="ALR18959.1"/>
    <property type="molecule type" value="Genomic_DNA"/>
</dbReference>
<dbReference type="SMART" id="SM00478">
    <property type="entry name" value="ENDO3c"/>
    <property type="match status" value="1"/>
</dbReference>
<dbReference type="GO" id="GO:0043916">
    <property type="term" value="F:DNA-7-methylguanine glycosylase activity"/>
    <property type="evidence" value="ECO:0007669"/>
    <property type="project" value="TreeGrafter"/>
</dbReference>
<protein>
    <recommendedName>
        <fullName evidence="2">DNA-3-methyladenine glycosylase II</fullName>
        <ecNumber evidence="2">3.2.2.21</ecNumber>
    </recommendedName>
</protein>
<dbReference type="Proteomes" id="UP000056968">
    <property type="component" value="Chromosome"/>
</dbReference>
<dbReference type="SUPFAM" id="SSF48150">
    <property type="entry name" value="DNA-glycosylase"/>
    <property type="match status" value="1"/>
</dbReference>
<dbReference type="EC" id="3.2.2.21" evidence="2"/>
<dbReference type="PANTHER" id="PTHR43003">
    <property type="entry name" value="DNA-3-METHYLADENINE GLYCOSYLASE"/>
    <property type="match status" value="1"/>
</dbReference>
<sequence length="205" mass="22367">MVATAEQLRESIDAIAALEPGFADVLKDIGYPGTRMRPAGYETLLRTIVGQQVSVASAAAVWRRLEAELGAGCEPAALLARDFDALRACGLSRQKQGYARSLAELVTSGALDLHSLPADDEEAIAQLVRIKGIGRWSAEIYLLFAEGRPDIWPAGDLAVQIAIGRILGLPERPSEKMMRDLAERWRPHRGAAAIMAWHHYNTEVL</sequence>
<dbReference type="CDD" id="cd00056">
    <property type="entry name" value="ENDO3c"/>
    <property type="match status" value="1"/>
</dbReference>
<dbReference type="InterPro" id="IPR051912">
    <property type="entry name" value="Alkylbase_DNA_Glycosylase/TA"/>
</dbReference>
<dbReference type="KEGG" id="sbd:ATN00_00145"/>
<evidence type="ECO:0000313" key="6">
    <source>
        <dbReference type="EMBL" id="ALR18959.1"/>
    </source>
</evidence>
<dbReference type="Pfam" id="PF00730">
    <property type="entry name" value="HhH-GPD"/>
    <property type="match status" value="1"/>
</dbReference>
<dbReference type="GO" id="GO:0032131">
    <property type="term" value="F:alkylated DNA binding"/>
    <property type="evidence" value="ECO:0007669"/>
    <property type="project" value="TreeGrafter"/>
</dbReference>
<gene>
    <name evidence="6" type="ORF">ATN00_00145</name>
</gene>
<evidence type="ECO:0000256" key="4">
    <source>
        <dbReference type="ARBA" id="ARBA00023204"/>
    </source>
</evidence>
<dbReference type="GO" id="GO:0006285">
    <property type="term" value="P:base-excision repair, AP site formation"/>
    <property type="evidence" value="ECO:0007669"/>
    <property type="project" value="TreeGrafter"/>
</dbReference>
<dbReference type="OrthoDB" id="9785929at2"/>
<dbReference type="GO" id="GO:0006307">
    <property type="term" value="P:DNA alkylation repair"/>
    <property type="evidence" value="ECO:0007669"/>
    <property type="project" value="TreeGrafter"/>
</dbReference>
<organism evidence="6 7">
    <name type="scientific">Sphingobium baderi</name>
    <dbReference type="NCBI Taxonomy" id="1332080"/>
    <lineage>
        <taxon>Bacteria</taxon>
        <taxon>Pseudomonadati</taxon>
        <taxon>Pseudomonadota</taxon>
        <taxon>Alphaproteobacteria</taxon>
        <taxon>Sphingomonadales</taxon>
        <taxon>Sphingomonadaceae</taxon>
        <taxon>Sphingobium</taxon>
    </lineage>
</organism>
<comment type="catalytic activity">
    <reaction evidence="1">
        <text>Hydrolysis of alkylated DNA, releasing 3-methyladenine, 3-methylguanine, 7-methylguanine and 7-methyladenine.</text>
        <dbReference type="EC" id="3.2.2.21"/>
    </reaction>
</comment>
<proteinExistence type="predicted"/>
<dbReference type="GO" id="GO:0008725">
    <property type="term" value="F:DNA-3-methyladenine glycosylase activity"/>
    <property type="evidence" value="ECO:0007669"/>
    <property type="project" value="TreeGrafter"/>
</dbReference>
<dbReference type="RefSeq" id="WP_062060668.1">
    <property type="nucleotide sequence ID" value="NZ_CP013264.1"/>
</dbReference>
<reference evidence="6 7" key="1">
    <citation type="submission" date="2015-11" db="EMBL/GenBank/DDBJ databases">
        <title>A Two-component Flavoprotein Monooxygenase System MeaXY Responsible for para-Hydroxylation of 2-Methyl-6-ethylaniline and 2,6-Diethylaniline in Sphingobium baderi DE-13.</title>
        <authorList>
            <person name="Cheng M."/>
            <person name="Meng Q."/>
            <person name="Yang Y."/>
            <person name="Chu C."/>
            <person name="Yan X."/>
            <person name="He J."/>
            <person name="Li S."/>
        </authorList>
    </citation>
    <scope>NUCLEOTIDE SEQUENCE [LARGE SCALE GENOMIC DNA]</scope>
    <source>
        <strain evidence="6 7">DE-13</strain>
    </source>
</reference>
<keyword evidence="3" id="KW-0227">DNA damage</keyword>
<evidence type="ECO:0000313" key="7">
    <source>
        <dbReference type="Proteomes" id="UP000056968"/>
    </source>
</evidence>
<dbReference type="STRING" id="1332080.ATN00_00145"/>
<evidence type="ECO:0000259" key="5">
    <source>
        <dbReference type="SMART" id="SM00478"/>
    </source>
</evidence>
<evidence type="ECO:0000256" key="3">
    <source>
        <dbReference type="ARBA" id="ARBA00022763"/>
    </source>
</evidence>